<reference evidence="3" key="1">
    <citation type="submission" date="2021-07" db="EMBL/GenBank/DDBJ databases">
        <authorList>
            <person name="Durling M."/>
        </authorList>
    </citation>
    <scope>NUCLEOTIDE SEQUENCE</scope>
</reference>
<dbReference type="InterPro" id="IPR011333">
    <property type="entry name" value="SKP1/BTB/POZ_sf"/>
</dbReference>
<dbReference type="CDD" id="cd18186">
    <property type="entry name" value="BTB_POZ_ZBTB_KLHL-like"/>
    <property type="match status" value="1"/>
</dbReference>
<proteinExistence type="predicted"/>
<feature type="compositionally biased region" description="Polar residues" evidence="1">
    <location>
        <begin position="26"/>
        <end position="37"/>
    </location>
</feature>
<sequence length="262" mass="29650">MPSKPQKRKSITISDEDETEKVAKKANTTMTPSSQLKKSSEFARSMQKYYDSPRVIVEVEGSKFTLPKDLLCELSPFFDRAFNGAFKEATEGKVTLEETNRISFEHVIRWMHMGSIAVPDPVVYDEKAFNEVVKEYIGFFVLADRLGLPGPFTVDMQSLTSTVSRGRYTVSKENMRQGTNLPKNHSVRQLLADSCIGEYIDSVTEDTNFRLGEELEELDGFGYDILMAFQRAAKGKMDVDDNGSYIEDPLHKGNAAYNILFY</sequence>
<keyword evidence="4" id="KW-1185">Reference proteome</keyword>
<evidence type="ECO:0000313" key="3">
    <source>
        <dbReference type="EMBL" id="CAG8980922.1"/>
    </source>
</evidence>
<name>A0A9N9LWC6_9HELO</name>
<feature type="compositionally biased region" description="Basic residues" evidence="1">
    <location>
        <begin position="1"/>
        <end position="10"/>
    </location>
</feature>
<dbReference type="AlphaFoldDB" id="A0A9N9LWC6"/>
<dbReference type="OrthoDB" id="194443at2759"/>
<dbReference type="PANTHER" id="PTHR47843">
    <property type="entry name" value="BTB DOMAIN-CONTAINING PROTEIN-RELATED"/>
    <property type="match status" value="1"/>
</dbReference>
<dbReference type="Pfam" id="PF00651">
    <property type="entry name" value="BTB"/>
    <property type="match status" value="1"/>
</dbReference>
<evidence type="ECO:0000256" key="1">
    <source>
        <dbReference type="SAM" id="MobiDB-lite"/>
    </source>
</evidence>
<evidence type="ECO:0000313" key="4">
    <source>
        <dbReference type="Proteomes" id="UP000701801"/>
    </source>
</evidence>
<dbReference type="Proteomes" id="UP000701801">
    <property type="component" value="Unassembled WGS sequence"/>
</dbReference>
<dbReference type="InterPro" id="IPR000210">
    <property type="entry name" value="BTB/POZ_dom"/>
</dbReference>
<dbReference type="SUPFAM" id="SSF54695">
    <property type="entry name" value="POZ domain"/>
    <property type="match status" value="1"/>
</dbReference>
<accession>A0A9N9LWC6</accession>
<comment type="caution">
    <text evidence="3">The sequence shown here is derived from an EMBL/GenBank/DDBJ whole genome shotgun (WGS) entry which is preliminary data.</text>
</comment>
<dbReference type="EMBL" id="CAJVRM010000429">
    <property type="protein sequence ID" value="CAG8980922.1"/>
    <property type="molecule type" value="Genomic_DNA"/>
</dbReference>
<protein>
    <recommendedName>
        <fullName evidence="2">BTB domain-containing protein</fullName>
    </recommendedName>
</protein>
<evidence type="ECO:0000259" key="2">
    <source>
        <dbReference type="PROSITE" id="PS50097"/>
    </source>
</evidence>
<gene>
    <name evidence="3" type="ORF">HYALB_00003781</name>
</gene>
<dbReference type="SMART" id="SM00225">
    <property type="entry name" value="BTB"/>
    <property type="match status" value="1"/>
</dbReference>
<organism evidence="3 4">
    <name type="scientific">Hymenoscyphus albidus</name>
    <dbReference type="NCBI Taxonomy" id="595503"/>
    <lineage>
        <taxon>Eukaryota</taxon>
        <taxon>Fungi</taxon>
        <taxon>Dikarya</taxon>
        <taxon>Ascomycota</taxon>
        <taxon>Pezizomycotina</taxon>
        <taxon>Leotiomycetes</taxon>
        <taxon>Helotiales</taxon>
        <taxon>Helotiaceae</taxon>
        <taxon>Hymenoscyphus</taxon>
    </lineage>
</organism>
<dbReference type="PANTHER" id="PTHR47843:SF7">
    <property type="entry name" value="BTB DOMAIN-CONTAINING PROTEIN"/>
    <property type="match status" value="1"/>
</dbReference>
<feature type="region of interest" description="Disordered" evidence="1">
    <location>
        <begin position="1"/>
        <end position="37"/>
    </location>
</feature>
<dbReference type="PROSITE" id="PS50097">
    <property type="entry name" value="BTB"/>
    <property type="match status" value="1"/>
</dbReference>
<dbReference type="Gene3D" id="3.30.710.10">
    <property type="entry name" value="Potassium Channel Kv1.1, Chain A"/>
    <property type="match status" value="1"/>
</dbReference>
<feature type="domain" description="BTB" evidence="2">
    <location>
        <begin position="53"/>
        <end position="120"/>
    </location>
</feature>